<proteinExistence type="predicted"/>
<gene>
    <name evidence="1" type="ORF">LCGC14_2976810</name>
</gene>
<sequence length="176" mass="19977">MRKISVVLVGLVLLSSSCKKKEEAPQYSGEIQLSSEILQSDEPHFYGFSFETGKISLYTLSDALADLTAIHLIFGENFSVDLYGSDEMEAFHKNGLFSTAAEAETFFTNYKEVLAQEFIFSATDIKENEIWTVQTGKKHFAKIWIKKITWQTASHSDFAIISIQYEYQPDGSRNFD</sequence>
<dbReference type="AlphaFoldDB" id="A0A0F8ZFA8"/>
<dbReference type="PROSITE" id="PS51257">
    <property type="entry name" value="PROKAR_LIPOPROTEIN"/>
    <property type="match status" value="1"/>
</dbReference>
<name>A0A0F8ZFA8_9ZZZZ</name>
<organism evidence="1">
    <name type="scientific">marine sediment metagenome</name>
    <dbReference type="NCBI Taxonomy" id="412755"/>
    <lineage>
        <taxon>unclassified sequences</taxon>
        <taxon>metagenomes</taxon>
        <taxon>ecological metagenomes</taxon>
    </lineage>
</organism>
<comment type="caution">
    <text evidence="1">The sequence shown here is derived from an EMBL/GenBank/DDBJ whole genome shotgun (WGS) entry which is preliminary data.</text>
</comment>
<evidence type="ECO:0000313" key="1">
    <source>
        <dbReference type="EMBL" id="KKK65174.1"/>
    </source>
</evidence>
<reference evidence="1" key="1">
    <citation type="journal article" date="2015" name="Nature">
        <title>Complex archaea that bridge the gap between prokaryotes and eukaryotes.</title>
        <authorList>
            <person name="Spang A."/>
            <person name="Saw J.H."/>
            <person name="Jorgensen S.L."/>
            <person name="Zaremba-Niedzwiedzka K."/>
            <person name="Martijn J."/>
            <person name="Lind A.E."/>
            <person name="van Eijk R."/>
            <person name="Schleper C."/>
            <person name="Guy L."/>
            <person name="Ettema T.J."/>
        </authorList>
    </citation>
    <scope>NUCLEOTIDE SEQUENCE</scope>
</reference>
<dbReference type="EMBL" id="LAZR01060684">
    <property type="protein sequence ID" value="KKK65174.1"/>
    <property type="molecule type" value="Genomic_DNA"/>
</dbReference>
<protein>
    <submittedName>
        <fullName evidence="1">Uncharacterized protein</fullName>
    </submittedName>
</protein>
<accession>A0A0F8ZFA8</accession>